<dbReference type="EMBL" id="JARBHB010000003">
    <property type="protein sequence ID" value="KAJ8891190.1"/>
    <property type="molecule type" value="Genomic_DNA"/>
</dbReference>
<sequence>MTALHEKRAHEVEFNAAIQGPPKGHTLWTDEELHVLALEEIYLPTSTRHINLALVAAVHGKGLLLDRTYDSIKSQRKSSRYKIIFGEEKRMEVLDALSPLQQWWRRGATTIERRPASSRHMATASTSGVSKADRLLVLLEDLEEVQDESWRPDILEVTMRSLLDCGSPREGIDRWLRSTCKVKDEALPLRKLVRPYAASTKRAQRRHEYATVQNLWKRDRARVARCILKGEKLDGVVHLPPETAKARDLASLMFRKMMMSTPISSEEVEKSEISGQSAPGPDGIMVQHWRKIPTGLKVVLFNLFLLTDDFSDWLLQARTVLLPKIDKPSLPSDFQPISISSVIMRHYHKILAQRIQNCIKIAPQQRAFQSADGLAENLSLLSEVLHSATSQLRSTYMAVLNVKKAFDTVQHVPLLNILRSRGAPFFILRHIHKIYAQGTTSIQLPGQVLKGIPVHQGVR</sequence>
<dbReference type="Proteomes" id="UP001159363">
    <property type="component" value="Chromosome 3"/>
</dbReference>
<organism evidence="2 3">
    <name type="scientific">Dryococelus australis</name>
    <dbReference type="NCBI Taxonomy" id="614101"/>
    <lineage>
        <taxon>Eukaryota</taxon>
        <taxon>Metazoa</taxon>
        <taxon>Ecdysozoa</taxon>
        <taxon>Arthropoda</taxon>
        <taxon>Hexapoda</taxon>
        <taxon>Insecta</taxon>
        <taxon>Pterygota</taxon>
        <taxon>Neoptera</taxon>
        <taxon>Polyneoptera</taxon>
        <taxon>Phasmatodea</taxon>
        <taxon>Verophasmatodea</taxon>
        <taxon>Anareolatae</taxon>
        <taxon>Phasmatidae</taxon>
        <taxon>Eurycanthinae</taxon>
        <taxon>Dryococelus</taxon>
    </lineage>
</organism>
<evidence type="ECO:0000313" key="2">
    <source>
        <dbReference type="EMBL" id="KAJ8891190.1"/>
    </source>
</evidence>
<gene>
    <name evidence="2" type="ORF">PR048_010705</name>
</gene>
<reference evidence="2 3" key="1">
    <citation type="submission" date="2023-02" db="EMBL/GenBank/DDBJ databases">
        <title>LHISI_Scaffold_Assembly.</title>
        <authorList>
            <person name="Stuart O.P."/>
            <person name="Cleave R."/>
            <person name="Magrath M.J.L."/>
            <person name="Mikheyev A.S."/>
        </authorList>
    </citation>
    <scope>NUCLEOTIDE SEQUENCE [LARGE SCALE GENOMIC DNA]</scope>
    <source>
        <strain evidence="2">Daus_M_001</strain>
        <tissue evidence="2">Leg muscle</tissue>
    </source>
</reference>
<comment type="caution">
    <text evidence="2">The sequence shown here is derived from an EMBL/GenBank/DDBJ whole genome shotgun (WGS) entry which is preliminary data.</text>
</comment>
<keyword evidence="3" id="KW-1185">Reference proteome</keyword>
<feature type="domain" description="Reverse transcriptase" evidence="1">
    <location>
        <begin position="325"/>
        <end position="434"/>
    </location>
</feature>
<name>A0ABQ9I4J1_9NEOP</name>
<protein>
    <recommendedName>
        <fullName evidence="1">Reverse transcriptase domain-containing protein</fullName>
    </recommendedName>
</protein>
<accession>A0ABQ9I4J1</accession>
<dbReference type="Pfam" id="PF00078">
    <property type="entry name" value="RVT_1"/>
    <property type="match status" value="1"/>
</dbReference>
<evidence type="ECO:0000313" key="3">
    <source>
        <dbReference type="Proteomes" id="UP001159363"/>
    </source>
</evidence>
<evidence type="ECO:0000259" key="1">
    <source>
        <dbReference type="Pfam" id="PF00078"/>
    </source>
</evidence>
<proteinExistence type="predicted"/>
<dbReference type="InterPro" id="IPR000477">
    <property type="entry name" value="RT_dom"/>
</dbReference>
<dbReference type="PANTHER" id="PTHR19446">
    <property type="entry name" value="REVERSE TRANSCRIPTASES"/>
    <property type="match status" value="1"/>
</dbReference>